<comment type="caution">
    <text evidence="3">The sequence shown here is derived from an EMBL/GenBank/DDBJ whole genome shotgun (WGS) entry which is preliminary data.</text>
</comment>
<evidence type="ECO:0000256" key="1">
    <source>
        <dbReference type="SAM" id="MobiDB-lite"/>
    </source>
</evidence>
<dbReference type="Proteomes" id="UP001063166">
    <property type="component" value="Unassembled WGS sequence"/>
</dbReference>
<feature type="region of interest" description="Disordered" evidence="1">
    <location>
        <begin position="156"/>
        <end position="204"/>
    </location>
</feature>
<feature type="compositionally biased region" description="Basic and acidic residues" evidence="1">
    <location>
        <begin position="190"/>
        <end position="204"/>
    </location>
</feature>
<keyword evidence="4" id="KW-1185">Reference proteome</keyword>
<feature type="region of interest" description="Disordered" evidence="1">
    <location>
        <begin position="95"/>
        <end position="140"/>
    </location>
</feature>
<gene>
    <name evidence="3" type="ORF">LshimejAT787_0406280</name>
</gene>
<accession>A0A9P3PLP1</accession>
<keyword evidence="2" id="KW-0812">Transmembrane</keyword>
<feature type="compositionally biased region" description="Low complexity" evidence="1">
    <location>
        <begin position="108"/>
        <end position="132"/>
    </location>
</feature>
<dbReference type="EMBL" id="BRPK01000004">
    <property type="protein sequence ID" value="GLB37577.1"/>
    <property type="molecule type" value="Genomic_DNA"/>
</dbReference>
<feature type="transmembrane region" description="Helical" evidence="2">
    <location>
        <begin position="42"/>
        <end position="67"/>
    </location>
</feature>
<protein>
    <submittedName>
        <fullName evidence="3">Uncharacterized protein</fullName>
    </submittedName>
</protein>
<evidence type="ECO:0000256" key="2">
    <source>
        <dbReference type="SAM" id="Phobius"/>
    </source>
</evidence>
<dbReference type="AlphaFoldDB" id="A0A9P3PLP1"/>
<keyword evidence="2" id="KW-1133">Transmembrane helix</keyword>
<dbReference type="OrthoDB" id="3363417at2759"/>
<organism evidence="3 4">
    <name type="scientific">Lyophyllum shimeji</name>
    <name type="common">Hon-shimeji</name>
    <name type="synonym">Tricholoma shimeji</name>
    <dbReference type="NCBI Taxonomy" id="47721"/>
    <lineage>
        <taxon>Eukaryota</taxon>
        <taxon>Fungi</taxon>
        <taxon>Dikarya</taxon>
        <taxon>Basidiomycota</taxon>
        <taxon>Agaricomycotina</taxon>
        <taxon>Agaricomycetes</taxon>
        <taxon>Agaricomycetidae</taxon>
        <taxon>Agaricales</taxon>
        <taxon>Tricholomatineae</taxon>
        <taxon>Lyophyllaceae</taxon>
        <taxon>Lyophyllum</taxon>
    </lineage>
</organism>
<reference evidence="3" key="1">
    <citation type="submission" date="2022-07" db="EMBL/GenBank/DDBJ databases">
        <title>The genome of Lyophyllum shimeji provides insight into the initial evolution of ectomycorrhizal fungal genome.</title>
        <authorList>
            <person name="Kobayashi Y."/>
            <person name="Shibata T."/>
            <person name="Hirakawa H."/>
            <person name="Shigenobu S."/>
            <person name="Nishiyama T."/>
            <person name="Yamada A."/>
            <person name="Hasebe M."/>
            <person name="Kawaguchi M."/>
        </authorList>
    </citation>
    <scope>NUCLEOTIDE SEQUENCE</scope>
    <source>
        <strain evidence="3">AT787</strain>
    </source>
</reference>
<name>A0A9P3PLP1_LYOSH</name>
<keyword evidence="2" id="KW-0472">Membrane</keyword>
<sequence>MNVSSYLYDVSRQFTEVPPSSYPNILWNYYIKHLWNYQPNSWVTRITSACRVLAVLISLPIIVLALLDISSYGIARTLGIIDDVRASTSDITTIHQNARTPSIRIEASSPSGSTSPESPSDSSQTQPDSQNSLSALGASQPRAFYASDGDNLKLSGVGVFSPATSRPPSPVMTRKKLSEEARTSGLEQDDGLRQRGKQDLQDAE</sequence>
<evidence type="ECO:0000313" key="4">
    <source>
        <dbReference type="Proteomes" id="UP001063166"/>
    </source>
</evidence>
<evidence type="ECO:0000313" key="3">
    <source>
        <dbReference type="EMBL" id="GLB37577.1"/>
    </source>
</evidence>
<proteinExistence type="predicted"/>